<evidence type="ECO:0000313" key="9">
    <source>
        <dbReference type="Proteomes" id="UP000256690"/>
    </source>
</evidence>
<dbReference type="GO" id="GO:0003676">
    <property type="term" value="F:nucleic acid binding"/>
    <property type="evidence" value="ECO:0007669"/>
    <property type="project" value="InterPro"/>
</dbReference>
<feature type="compositionally biased region" description="Polar residues" evidence="6">
    <location>
        <begin position="314"/>
        <end position="338"/>
    </location>
</feature>
<feature type="domain" description="J" evidence="7">
    <location>
        <begin position="16"/>
        <end position="82"/>
    </location>
</feature>
<dbReference type="SMART" id="SM00271">
    <property type="entry name" value="DnaJ"/>
    <property type="match status" value="1"/>
</dbReference>
<dbReference type="PRINTS" id="PR00625">
    <property type="entry name" value="JDOMAIN"/>
</dbReference>
<evidence type="ECO:0000256" key="3">
    <source>
        <dbReference type="ARBA" id="ARBA00022490"/>
    </source>
</evidence>
<feature type="compositionally biased region" description="Basic and acidic residues" evidence="6">
    <location>
        <begin position="152"/>
        <end position="197"/>
    </location>
</feature>
<feature type="region of interest" description="Disordered" evidence="6">
    <location>
        <begin position="104"/>
        <end position="131"/>
    </location>
</feature>
<name>A0A3D8QMI6_9EURO</name>
<dbReference type="GO" id="GO:0005681">
    <property type="term" value="C:spliceosomal complex"/>
    <property type="evidence" value="ECO:0007669"/>
    <property type="project" value="TreeGrafter"/>
</dbReference>
<evidence type="ECO:0000259" key="7">
    <source>
        <dbReference type="PROSITE" id="PS50076"/>
    </source>
</evidence>
<proteinExistence type="predicted"/>
<dbReference type="STRING" id="1810919.A0A3D8QMI6"/>
<protein>
    <recommendedName>
        <fullName evidence="7">J domain-containing protein</fullName>
    </recommendedName>
</protein>
<dbReference type="PANTHER" id="PTHR44313:SF1">
    <property type="entry name" value="DNAJ HOMOLOG SUBFAMILY C MEMBER 17"/>
    <property type="match status" value="1"/>
</dbReference>
<evidence type="ECO:0000256" key="1">
    <source>
        <dbReference type="ARBA" id="ARBA00004123"/>
    </source>
</evidence>
<organism evidence="8 9">
    <name type="scientific">Aspergillus mulundensis</name>
    <dbReference type="NCBI Taxonomy" id="1810919"/>
    <lineage>
        <taxon>Eukaryota</taxon>
        <taxon>Fungi</taxon>
        <taxon>Dikarya</taxon>
        <taxon>Ascomycota</taxon>
        <taxon>Pezizomycotina</taxon>
        <taxon>Eurotiomycetes</taxon>
        <taxon>Eurotiomycetidae</taxon>
        <taxon>Eurotiales</taxon>
        <taxon>Aspergillaceae</taxon>
        <taxon>Aspergillus</taxon>
        <taxon>Aspergillus subgen. Nidulantes</taxon>
    </lineage>
</organism>
<dbReference type="Gene3D" id="1.10.287.110">
    <property type="entry name" value="DnaJ domain"/>
    <property type="match status" value="1"/>
</dbReference>
<dbReference type="InterPro" id="IPR012677">
    <property type="entry name" value="Nucleotide-bd_a/b_plait_sf"/>
</dbReference>
<dbReference type="GO" id="GO:0005737">
    <property type="term" value="C:cytoplasm"/>
    <property type="evidence" value="ECO:0007669"/>
    <property type="project" value="UniProtKB-SubCell"/>
</dbReference>
<keyword evidence="5" id="KW-0539">Nucleus</keyword>
<dbReference type="GeneID" id="38120493"/>
<comment type="caution">
    <text evidence="8">The sequence shown here is derived from an EMBL/GenBank/DDBJ whole genome shotgun (WGS) entry which is preliminary data.</text>
</comment>
<evidence type="ECO:0000256" key="5">
    <source>
        <dbReference type="ARBA" id="ARBA00023242"/>
    </source>
</evidence>
<dbReference type="EMBL" id="PVWQ01000015">
    <property type="protein sequence ID" value="RDW63012.1"/>
    <property type="molecule type" value="Genomic_DNA"/>
</dbReference>
<dbReference type="Pfam" id="PF00226">
    <property type="entry name" value="DnaJ"/>
    <property type="match status" value="1"/>
</dbReference>
<dbReference type="SUPFAM" id="SSF46565">
    <property type="entry name" value="Chaperone J-domain"/>
    <property type="match status" value="1"/>
</dbReference>
<gene>
    <name evidence="8" type="ORF">DSM5745_10123</name>
</gene>
<dbReference type="RefSeq" id="XP_026599201.1">
    <property type="nucleotide sequence ID" value="XM_026752139.1"/>
</dbReference>
<sequence>MPTDDLKSHATSGAHDFYALLDISPAANESEIRRAYRRTALKYHPDKITNPSQADLDKFHLLQIANDVLSDPAVRGLYDNAREARQRKQKEFEMMDAAKRKMREDLEARERAGAAEAAGGQRGVKRTWGATVDEDEAEEKLAREIERIAEDGRRRRREAEEKLRKEVEEDEKRIREEEEEKQRAQDRSSKRVDRSHEGGTNVPEQERAVKVRWVREGRGTDLDKDRLMALFAPFGTIESVLVLKDRRQRIGDKKEKKTVASGVIVFASIVSAHTAVLDSEKFMHDSLSKTENDWNVIDSVFWATGEQPDLAGRNSGSASPSSHGDGQAGPSPQAQSTPEPAAAPKPTFSFAGLKNAGTGMKPGKAPSFGSFASAASGGAKAAPAAESTNGAAKTPSLEEITLMRLKNAQREKERRALEEQLRKEDEEADAAEAAGRG</sequence>
<evidence type="ECO:0000256" key="4">
    <source>
        <dbReference type="ARBA" id="ARBA00023186"/>
    </source>
</evidence>
<evidence type="ECO:0000313" key="8">
    <source>
        <dbReference type="EMBL" id="RDW63012.1"/>
    </source>
</evidence>
<dbReference type="Proteomes" id="UP000256690">
    <property type="component" value="Unassembled WGS sequence"/>
</dbReference>
<feature type="compositionally biased region" description="Basic and acidic residues" evidence="6">
    <location>
        <begin position="104"/>
        <end position="113"/>
    </location>
</feature>
<dbReference type="OrthoDB" id="376357at2759"/>
<dbReference type="InterPro" id="IPR052094">
    <property type="entry name" value="Pre-mRNA-splicing_ERAD"/>
</dbReference>
<evidence type="ECO:0000256" key="2">
    <source>
        <dbReference type="ARBA" id="ARBA00004496"/>
    </source>
</evidence>
<dbReference type="InterPro" id="IPR036869">
    <property type="entry name" value="J_dom_sf"/>
</dbReference>
<dbReference type="Gene3D" id="3.30.70.330">
    <property type="match status" value="1"/>
</dbReference>
<dbReference type="PROSITE" id="PS00636">
    <property type="entry name" value="DNAJ_1"/>
    <property type="match status" value="1"/>
</dbReference>
<dbReference type="InterPro" id="IPR018253">
    <property type="entry name" value="DnaJ_domain_CS"/>
</dbReference>
<dbReference type="PROSITE" id="PS50076">
    <property type="entry name" value="DNAJ_2"/>
    <property type="match status" value="1"/>
</dbReference>
<feature type="region of interest" description="Disordered" evidence="6">
    <location>
        <begin position="307"/>
        <end position="437"/>
    </location>
</feature>
<feature type="region of interest" description="Disordered" evidence="6">
    <location>
        <begin position="152"/>
        <end position="207"/>
    </location>
</feature>
<dbReference type="SUPFAM" id="SSF54928">
    <property type="entry name" value="RNA-binding domain, RBD"/>
    <property type="match status" value="1"/>
</dbReference>
<comment type="subcellular location">
    <subcellularLocation>
        <location evidence="2">Cytoplasm</location>
    </subcellularLocation>
    <subcellularLocation>
        <location evidence="1">Nucleus</location>
    </subcellularLocation>
</comment>
<dbReference type="PANTHER" id="PTHR44313">
    <property type="entry name" value="DNAJ HOMOLOG SUBFAMILY C MEMBER 17"/>
    <property type="match status" value="1"/>
</dbReference>
<dbReference type="AlphaFoldDB" id="A0A3D8QMI6"/>
<keyword evidence="9" id="KW-1185">Reference proteome</keyword>
<feature type="compositionally biased region" description="Low complexity" evidence="6">
    <location>
        <begin position="363"/>
        <end position="385"/>
    </location>
</feature>
<feature type="compositionally biased region" description="Basic and acidic residues" evidence="6">
    <location>
        <begin position="408"/>
        <end position="425"/>
    </location>
</feature>
<dbReference type="GO" id="GO:0000390">
    <property type="term" value="P:spliceosomal complex disassembly"/>
    <property type="evidence" value="ECO:0007669"/>
    <property type="project" value="TreeGrafter"/>
</dbReference>
<dbReference type="InterPro" id="IPR035979">
    <property type="entry name" value="RBD_domain_sf"/>
</dbReference>
<evidence type="ECO:0000256" key="6">
    <source>
        <dbReference type="SAM" id="MobiDB-lite"/>
    </source>
</evidence>
<keyword evidence="4" id="KW-0143">Chaperone</keyword>
<dbReference type="InterPro" id="IPR001623">
    <property type="entry name" value="DnaJ_domain"/>
</dbReference>
<accession>A0A3D8QMI6</accession>
<keyword evidence="3" id="KW-0963">Cytoplasm</keyword>
<reference evidence="8 9" key="1">
    <citation type="journal article" date="2018" name="IMA Fungus">
        <title>IMA Genome-F 9: Draft genome sequence of Annulohypoxylon stygium, Aspergillus mulundensis, Berkeleyomyces basicola (syn. Thielaviopsis basicola), Ceratocystis smalleyi, two Cercospora beticola strains, Coleophoma cylindrospora, Fusarium fracticaudum, Phialophora cf. hyalina, and Morchella septimelata.</title>
        <authorList>
            <person name="Wingfield B.D."/>
            <person name="Bills G.F."/>
            <person name="Dong Y."/>
            <person name="Huang W."/>
            <person name="Nel W.J."/>
            <person name="Swalarsk-Parry B.S."/>
            <person name="Vaghefi N."/>
            <person name="Wilken P.M."/>
            <person name="An Z."/>
            <person name="de Beer Z.W."/>
            <person name="De Vos L."/>
            <person name="Chen L."/>
            <person name="Duong T.A."/>
            <person name="Gao Y."/>
            <person name="Hammerbacher A."/>
            <person name="Kikkert J.R."/>
            <person name="Li Y."/>
            <person name="Li H."/>
            <person name="Li K."/>
            <person name="Li Q."/>
            <person name="Liu X."/>
            <person name="Ma X."/>
            <person name="Naidoo K."/>
            <person name="Pethybridge S.J."/>
            <person name="Sun J."/>
            <person name="Steenkamp E.T."/>
            <person name="van der Nest M.A."/>
            <person name="van Wyk S."/>
            <person name="Wingfield M.J."/>
            <person name="Xiong C."/>
            <person name="Yue Q."/>
            <person name="Zhang X."/>
        </authorList>
    </citation>
    <scope>NUCLEOTIDE SEQUENCE [LARGE SCALE GENOMIC DNA]</scope>
    <source>
        <strain evidence="8 9">DSM 5745</strain>
    </source>
</reference>
<dbReference type="CDD" id="cd06257">
    <property type="entry name" value="DnaJ"/>
    <property type="match status" value="1"/>
</dbReference>